<organism evidence="5 6">
    <name type="scientific">Candidatus Dojkabacteria bacterium</name>
    <dbReference type="NCBI Taxonomy" id="2099670"/>
    <lineage>
        <taxon>Bacteria</taxon>
        <taxon>Candidatus Dojkabacteria</taxon>
    </lineage>
</organism>
<dbReference type="Gene3D" id="3.40.50.300">
    <property type="entry name" value="P-loop containing nucleotide triphosphate hydrolases"/>
    <property type="match status" value="1"/>
</dbReference>
<evidence type="ECO:0000313" key="5">
    <source>
        <dbReference type="EMBL" id="MCA9386472.1"/>
    </source>
</evidence>
<keyword evidence="3 5" id="KW-0067">ATP-binding</keyword>
<evidence type="ECO:0000256" key="2">
    <source>
        <dbReference type="ARBA" id="ARBA00022741"/>
    </source>
</evidence>
<evidence type="ECO:0000256" key="3">
    <source>
        <dbReference type="ARBA" id="ARBA00022840"/>
    </source>
</evidence>
<reference evidence="5" key="2">
    <citation type="journal article" date="2021" name="Microbiome">
        <title>Successional dynamics and alternative stable states in a saline activated sludge microbial community over 9 years.</title>
        <authorList>
            <person name="Wang Y."/>
            <person name="Ye J."/>
            <person name="Ju F."/>
            <person name="Liu L."/>
            <person name="Boyd J.A."/>
            <person name="Deng Y."/>
            <person name="Parks D.H."/>
            <person name="Jiang X."/>
            <person name="Yin X."/>
            <person name="Woodcroft B.J."/>
            <person name="Tyson G.W."/>
            <person name="Hugenholtz P."/>
            <person name="Polz M.F."/>
            <person name="Zhang T."/>
        </authorList>
    </citation>
    <scope>NUCLEOTIDE SEQUENCE</scope>
    <source>
        <strain evidence="5">HKST-UBA09</strain>
    </source>
</reference>
<dbReference type="GO" id="GO:0005524">
    <property type="term" value="F:ATP binding"/>
    <property type="evidence" value="ECO:0007669"/>
    <property type="project" value="UniProtKB-KW"/>
</dbReference>
<evidence type="ECO:0000256" key="1">
    <source>
        <dbReference type="ARBA" id="ARBA00022448"/>
    </source>
</evidence>
<dbReference type="Proteomes" id="UP000714915">
    <property type="component" value="Unassembled WGS sequence"/>
</dbReference>
<dbReference type="GO" id="GO:0016887">
    <property type="term" value="F:ATP hydrolysis activity"/>
    <property type="evidence" value="ECO:0007669"/>
    <property type="project" value="InterPro"/>
</dbReference>
<dbReference type="InterPro" id="IPR017871">
    <property type="entry name" value="ABC_transporter-like_CS"/>
</dbReference>
<keyword evidence="1" id="KW-0813">Transport</keyword>
<accession>A0A955RLL1</accession>
<dbReference type="InterPro" id="IPR003593">
    <property type="entry name" value="AAA+_ATPase"/>
</dbReference>
<protein>
    <submittedName>
        <fullName evidence="5">ATP-binding cassette domain-containing protein</fullName>
    </submittedName>
</protein>
<dbReference type="PANTHER" id="PTHR42711:SF18">
    <property type="entry name" value="ABC TRANSPORTER, ATP-BINDING PROTEIN"/>
    <property type="match status" value="1"/>
</dbReference>
<dbReference type="EMBL" id="JAGQLF010000003">
    <property type="protein sequence ID" value="MCA9386472.1"/>
    <property type="molecule type" value="Genomic_DNA"/>
</dbReference>
<dbReference type="PROSITE" id="PS50893">
    <property type="entry name" value="ABC_TRANSPORTER_2"/>
    <property type="match status" value="1"/>
</dbReference>
<dbReference type="SUPFAM" id="SSF52540">
    <property type="entry name" value="P-loop containing nucleoside triphosphate hydrolases"/>
    <property type="match status" value="1"/>
</dbReference>
<dbReference type="InterPro" id="IPR003439">
    <property type="entry name" value="ABC_transporter-like_ATP-bd"/>
</dbReference>
<dbReference type="PANTHER" id="PTHR42711">
    <property type="entry name" value="ABC TRANSPORTER ATP-BINDING PROTEIN"/>
    <property type="match status" value="1"/>
</dbReference>
<feature type="domain" description="ABC transporter" evidence="4">
    <location>
        <begin position="5"/>
        <end position="246"/>
    </location>
</feature>
<evidence type="ECO:0000259" key="4">
    <source>
        <dbReference type="PROSITE" id="PS50893"/>
    </source>
</evidence>
<dbReference type="InterPro" id="IPR050763">
    <property type="entry name" value="ABC_transporter_ATP-binding"/>
</dbReference>
<dbReference type="InterPro" id="IPR027417">
    <property type="entry name" value="P-loop_NTPase"/>
</dbReference>
<dbReference type="Pfam" id="PF00005">
    <property type="entry name" value="ABC_tran"/>
    <property type="match status" value="1"/>
</dbReference>
<sequence>MIPAIKAVDLVKRYKKANFNAVDKINLEVNPGEVYGFLGPNGAGKSTAINMFVTSLFPTQGNVEILGVDTQEDPTEIRRMIGVVYQKPSLDEKLTAEENLRSHAVLYELTGWSPSYKTTSTEYKERVEKVIEIVGLKDRMHDVVKTFSGGMKRRLDIAKALLHTPKVLFLDEPTTGIDPHNRREIWGYLTDLQKEDRFTIFLTTQYLEEAEICDRISIINKGKILVTDTPDNLKRLVGDELLYISPVNGQESELKSELESLNIEYQTDNVGSFVIDLGKGKAQKVISQIKTELDEISIKRPTLDDVFIKLTGDKIK</sequence>
<evidence type="ECO:0000313" key="6">
    <source>
        <dbReference type="Proteomes" id="UP000714915"/>
    </source>
</evidence>
<comment type="caution">
    <text evidence="5">The sequence shown here is derived from an EMBL/GenBank/DDBJ whole genome shotgun (WGS) entry which is preliminary data.</text>
</comment>
<name>A0A955RLL1_9BACT</name>
<dbReference type="PROSITE" id="PS00211">
    <property type="entry name" value="ABC_TRANSPORTER_1"/>
    <property type="match status" value="1"/>
</dbReference>
<reference evidence="5" key="1">
    <citation type="submission" date="2020-04" db="EMBL/GenBank/DDBJ databases">
        <authorList>
            <person name="Zhang T."/>
        </authorList>
    </citation>
    <scope>NUCLEOTIDE SEQUENCE</scope>
    <source>
        <strain evidence="5">HKST-UBA09</strain>
    </source>
</reference>
<gene>
    <name evidence="5" type="ORF">KC669_00390</name>
</gene>
<proteinExistence type="predicted"/>
<dbReference type="SMART" id="SM00382">
    <property type="entry name" value="AAA"/>
    <property type="match status" value="1"/>
</dbReference>
<dbReference type="AlphaFoldDB" id="A0A955RLL1"/>
<keyword evidence="2" id="KW-0547">Nucleotide-binding</keyword>